<dbReference type="GO" id="GO:0052621">
    <property type="term" value="F:diguanylate cyclase activity"/>
    <property type="evidence" value="ECO:0007669"/>
    <property type="project" value="TreeGrafter"/>
</dbReference>
<protein>
    <submittedName>
        <fullName evidence="3">GGDEF domain-containing protein</fullName>
    </submittedName>
</protein>
<dbReference type="RefSeq" id="WP_130109033.1">
    <property type="nucleotide sequence ID" value="NZ_CP035806.1"/>
</dbReference>
<dbReference type="NCBIfam" id="TIGR00254">
    <property type="entry name" value="GGDEF"/>
    <property type="match status" value="1"/>
</dbReference>
<evidence type="ECO:0000259" key="2">
    <source>
        <dbReference type="PROSITE" id="PS50887"/>
    </source>
</evidence>
<dbReference type="InterPro" id="IPR050469">
    <property type="entry name" value="Diguanylate_Cyclase"/>
</dbReference>
<feature type="domain" description="GGDEF" evidence="2">
    <location>
        <begin position="198"/>
        <end position="319"/>
    </location>
</feature>
<dbReference type="KEGG" id="ltr:EVS81_02790"/>
<keyword evidence="4" id="KW-1185">Reference proteome</keyword>
<keyword evidence="1" id="KW-0812">Transmembrane</keyword>
<feature type="transmembrane region" description="Helical" evidence="1">
    <location>
        <begin position="41"/>
        <end position="59"/>
    </location>
</feature>
<dbReference type="Pfam" id="PF00990">
    <property type="entry name" value="GGDEF"/>
    <property type="match status" value="1"/>
</dbReference>
<organism evidence="3 4">
    <name type="scientific">Leucobacter triazinivorans</name>
    <dbReference type="NCBI Taxonomy" id="1784719"/>
    <lineage>
        <taxon>Bacteria</taxon>
        <taxon>Bacillati</taxon>
        <taxon>Actinomycetota</taxon>
        <taxon>Actinomycetes</taxon>
        <taxon>Micrococcales</taxon>
        <taxon>Microbacteriaceae</taxon>
        <taxon>Leucobacter</taxon>
    </lineage>
</organism>
<reference evidence="3 4" key="1">
    <citation type="submission" date="2019-02" db="EMBL/GenBank/DDBJ databases">
        <authorList>
            <person name="Sun L."/>
            <person name="Pan D."/>
            <person name="Wu X."/>
        </authorList>
    </citation>
    <scope>NUCLEOTIDE SEQUENCE [LARGE SCALE GENOMIC DNA]</scope>
    <source>
        <strain evidence="3 4">JW-1</strain>
    </source>
</reference>
<dbReference type="PANTHER" id="PTHR45138">
    <property type="entry name" value="REGULATORY COMPONENTS OF SENSORY TRANSDUCTION SYSTEM"/>
    <property type="match status" value="1"/>
</dbReference>
<accession>A0A4P6KEQ2</accession>
<feature type="transmembrane region" description="Helical" evidence="1">
    <location>
        <begin position="68"/>
        <end position="87"/>
    </location>
</feature>
<dbReference type="Gene3D" id="3.30.70.270">
    <property type="match status" value="1"/>
</dbReference>
<feature type="transmembrane region" description="Helical" evidence="1">
    <location>
        <begin position="93"/>
        <end position="111"/>
    </location>
</feature>
<dbReference type="InterPro" id="IPR000160">
    <property type="entry name" value="GGDEF_dom"/>
</dbReference>
<keyword evidence="1" id="KW-0472">Membrane</keyword>
<dbReference type="OrthoDB" id="23692at2"/>
<evidence type="ECO:0000313" key="3">
    <source>
        <dbReference type="EMBL" id="QBE47884.1"/>
    </source>
</evidence>
<dbReference type="CDD" id="cd01949">
    <property type="entry name" value="GGDEF"/>
    <property type="match status" value="1"/>
</dbReference>
<dbReference type="InterPro" id="IPR043128">
    <property type="entry name" value="Rev_trsase/Diguanyl_cyclase"/>
</dbReference>
<name>A0A4P6KEQ2_9MICO</name>
<keyword evidence="1" id="KW-1133">Transmembrane helix</keyword>
<dbReference type="InterPro" id="IPR029787">
    <property type="entry name" value="Nucleotide_cyclase"/>
</dbReference>
<dbReference type="PANTHER" id="PTHR45138:SF9">
    <property type="entry name" value="DIGUANYLATE CYCLASE DGCM-RELATED"/>
    <property type="match status" value="1"/>
</dbReference>
<evidence type="ECO:0000256" key="1">
    <source>
        <dbReference type="SAM" id="Phobius"/>
    </source>
</evidence>
<gene>
    <name evidence="3" type="ORF">EVS81_02790</name>
</gene>
<dbReference type="PROSITE" id="PS50887">
    <property type="entry name" value="GGDEF"/>
    <property type="match status" value="1"/>
</dbReference>
<dbReference type="SMART" id="SM00267">
    <property type="entry name" value="GGDEF"/>
    <property type="match status" value="1"/>
</dbReference>
<dbReference type="Proteomes" id="UP000289260">
    <property type="component" value="Chromosome"/>
</dbReference>
<feature type="transmembrane region" description="Helical" evidence="1">
    <location>
        <begin position="12"/>
        <end position="35"/>
    </location>
</feature>
<dbReference type="AlphaFoldDB" id="A0A4P6KEQ2"/>
<evidence type="ECO:0000313" key="4">
    <source>
        <dbReference type="Proteomes" id="UP000289260"/>
    </source>
</evidence>
<sequence length="319" mass="35424">MAIFRIPQSERSVATAAYLFAGSLFATLNVTVFRVDAEPRIDVAATAVLSASIGCGVLLRGRRFSNRAAGVLMTVAALTMVPTVALAPDEIRALNIGLLFFPFFIYVVWFLPMRVARILGYTWLTGYAAIVLLRFGEPMTPVLTTLALTGGVLGELVGQFKRRLERASITDPLCDVWNKRGFERLLPKAIANAERTGRPLSLLYIDIDDFKTINDRLGHGEGDRVLREFSREMQEGVRQQDVFARFGGDEFALLLLDCDTEQARFTGERLQREIVATPWSFGISEWRAGEQPDEFISRADLGMLSEKQTRRGAPRTAGA</sequence>
<proteinExistence type="predicted"/>
<feature type="transmembrane region" description="Helical" evidence="1">
    <location>
        <begin position="118"/>
        <end position="136"/>
    </location>
</feature>
<dbReference type="SUPFAM" id="SSF55073">
    <property type="entry name" value="Nucleotide cyclase"/>
    <property type="match status" value="1"/>
</dbReference>
<dbReference type="EMBL" id="CP035806">
    <property type="protein sequence ID" value="QBE47884.1"/>
    <property type="molecule type" value="Genomic_DNA"/>
</dbReference>